<proteinExistence type="predicted"/>
<name>A0A1B1BM26_9MICO</name>
<evidence type="ECO:0000313" key="3">
    <source>
        <dbReference type="EMBL" id="ANP73588.1"/>
    </source>
</evidence>
<keyword evidence="2" id="KW-1133">Transmembrane helix</keyword>
<evidence type="ECO:0000256" key="1">
    <source>
        <dbReference type="SAM" id="MobiDB-lite"/>
    </source>
</evidence>
<sequence length="199" mass="20992">MSFADYVRARDAASWVYANPLGQPGDPTTRVYPARPSGPRDWAPPAPPGATGEPWRPAPRRSRTPWLVLVAVVGVLGVGAYLAMLLSDQLSPGITQVLAPPPVEAATDMMLKASVLPVVDHATLMANCTSEFGCWVWSVTTRADCPVATVTVGFSDTPDGVATRTTTRQVAAQAEVPFLIVEEGVSTAAEFAGIQTITC</sequence>
<evidence type="ECO:0000256" key="2">
    <source>
        <dbReference type="SAM" id="Phobius"/>
    </source>
</evidence>
<keyword evidence="2" id="KW-0812">Transmembrane</keyword>
<dbReference type="AlphaFoldDB" id="A0A1B1BM26"/>
<reference evidence="3 4" key="1">
    <citation type="submission" date="2016-06" db="EMBL/GenBank/DDBJ databases">
        <title>Genome sequencing of Cryobacterium arcticum PAMC 27867.</title>
        <authorList>
            <person name="Lee J."/>
            <person name="Kim O.-S."/>
        </authorList>
    </citation>
    <scope>NUCLEOTIDE SEQUENCE [LARGE SCALE GENOMIC DNA]</scope>
    <source>
        <strain evidence="3 4">PAMC 27867</strain>
    </source>
</reference>
<organism evidence="3 4">
    <name type="scientific">Cryobacterium arcticum</name>
    <dbReference type="NCBI Taxonomy" id="670052"/>
    <lineage>
        <taxon>Bacteria</taxon>
        <taxon>Bacillati</taxon>
        <taxon>Actinomycetota</taxon>
        <taxon>Actinomycetes</taxon>
        <taxon>Micrococcales</taxon>
        <taxon>Microbacteriaceae</taxon>
        <taxon>Cryobacterium</taxon>
    </lineage>
</organism>
<dbReference type="RefSeq" id="WP_157109230.1">
    <property type="nucleotide sequence ID" value="NZ_CP016282.1"/>
</dbReference>
<feature type="transmembrane region" description="Helical" evidence="2">
    <location>
        <begin position="66"/>
        <end position="86"/>
    </location>
</feature>
<evidence type="ECO:0000313" key="4">
    <source>
        <dbReference type="Proteomes" id="UP000092582"/>
    </source>
</evidence>
<dbReference type="KEGG" id="cart:PA27867_2647"/>
<gene>
    <name evidence="3" type="ORF">PA27867_2647</name>
</gene>
<keyword evidence="2" id="KW-0472">Membrane</keyword>
<dbReference type="Proteomes" id="UP000092582">
    <property type="component" value="Chromosome 1"/>
</dbReference>
<feature type="region of interest" description="Disordered" evidence="1">
    <location>
        <begin position="26"/>
        <end position="59"/>
    </location>
</feature>
<accession>A0A1B1BM26</accession>
<dbReference type="OrthoDB" id="5118109at2"/>
<dbReference type="EMBL" id="CP016282">
    <property type="protein sequence ID" value="ANP73588.1"/>
    <property type="molecule type" value="Genomic_DNA"/>
</dbReference>
<keyword evidence="4" id="KW-1185">Reference proteome</keyword>
<protein>
    <submittedName>
        <fullName evidence="3">Uncharacterized protein</fullName>
    </submittedName>
</protein>